<proteinExistence type="predicted"/>
<accession>D5CQU4</accession>
<dbReference type="Pfam" id="PF15978">
    <property type="entry name" value="TnsD"/>
    <property type="match status" value="1"/>
</dbReference>
<evidence type="ECO:0000313" key="3">
    <source>
        <dbReference type="EMBL" id="ADE11330.1"/>
    </source>
</evidence>
<dbReference type="KEGG" id="slt:Slit_1092"/>
<evidence type="ECO:0000259" key="2">
    <source>
        <dbReference type="Pfam" id="PF15978"/>
    </source>
</evidence>
<keyword evidence="4" id="KW-1185">Reference proteome</keyword>
<dbReference type="STRING" id="580332.Slit_1092"/>
<dbReference type="HOGENOM" id="CLU_621024_0_0_4"/>
<feature type="domain" description="TniQ" evidence="1">
    <location>
        <begin position="13"/>
        <end position="163"/>
    </location>
</feature>
<dbReference type="eggNOG" id="COG2963">
    <property type="taxonomic scope" value="Bacteria"/>
</dbReference>
<gene>
    <name evidence="3" type="ordered locus">Slit_1092</name>
</gene>
<organism evidence="3 4">
    <name type="scientific">Sideroxydans lithotrophicus (strain ES-1)</name>
    <dbReference type="NCBI Taxonomy" id="580332"/>
    <lineage>
        <taxon>Bacteria</taxon>
        <taxon>Pseudomonadati</taxon>
        <taxon>Pseudomonadota</taxon>
        <taxon>Betaproteobacteria</taxon>
        <taxon>Nitrosomonadales</taxon>
        <taxon>Gallionellaceae</taxon>
        <taxon>Sideroxydans</taxon>
    </lineage>
</organism>
<dbReference type="EMBL" id="CP001965">
    <property type="protein sequence ID" value="ADE11330.1"/>
    <property type="molecule type" value="Genomic_DNA"/>
</dbReference>
<dbReference type="Pfam" id="PF06527">
    <property type="entry name" value="TniQ"/>
    <property type="match status" value="1"/>
</dbReference>
<dbReference type="AlphaFoldDB" id="D5CQU4"/>
<evidence type="ECO:0000313" key="4">
    <source>
        <dbReference type="Proteomes" id="UP000001625"/>
    </source>
</evidence>
<protein>
    <submittedName>
        <fullName evidence="3">Uncharacterized protein</fullName>
    </submittedName>
</protein>
<dbReference type="InterPro" id="IPR009492">
    <property type="entry name" value="TniQ"/>
</dbReference>
<name>D5CQU4_SIDLE</name>
<dbReference type="InterPro" id="IPR032750">
    <property type="entry name" value="TnsD_C"/>
</dbReference>
<dbReference type="Proteomes" id="UP000001625">
    <property type="component" value="Chromosome"/>
</dbReference>
<sequence length="500" mass="57332">MSELFDTDNSHLPLPFTGETLYSWCARFHRINGNTSARLTSRQLFDDSTAGLRHDFPTQLNVFLGRTNQLLGSADELIYQRTVFGIFSPFLATSAIRSIAENMNEGGDVHIKHHLGVLPSRAGSAAPLKACPSCMRSETNSLGTPWWHIEHQWPTNRVCQTHGDYLLLPPQAFHSRVLKEWFLPADVQWQADAIPNEQVLIKLHKLNEWSCYLVTRSQNPFDSDLLRLTYHIRAKAMGWTTMDGSLKFSQIRAAFRESYSCLEELRGFEFIGETRQDHGGFLGSLLRQFDGNRHPLKHALMMDFLFGEPMHFNSEYQRILSISIWLDRKDLWAELTEERNQLKLMVAELGYSVNAAANQLGLPVGQAVRYLKMEGVEYKRRPRVLNPEKESALRQLLGSGEDRELIAATLGIRKTFIKDYLAQDSILRDAWKKANLAKQTEKYRQHLVQLLSEHPNDSIKQLKQIPGNGIQWLARNDRQWLENTLPSLWRDSSSTPDTTC</sequence>
<feature type="domain" description="Transposon Tn7 transposition protein TnsD C-terminal" evidence="2">
    <location>
        <begin position="208"/>
        <end position="487"/>
    </location>
</feature>
<reference evidence="3 4" key="1">
    <citation type="submission" date="2010-03" db="EMBL/GenBank/DDBJ databases">
        <title>Complete sequence of Sideroxydans lithotrophicus ES-1.</title>
        <authorList>
            <consortium name="US DOE Joint Genome Institute"/>
            <person name="Lucas S."/>
            <person name="Copeland A."/>
            <person name="Lapidus A."/>
            <person name="Cheng J.-F."/>
            <person name="Bruce D."/>
            <person name="Goodwin L."/>
            <person name="Pitluck S."/>
            <person name="Munk A.C."/>
            <person name="Detter J.C."/>
            <person name="Han C."/>
            <person name="Tapia R."/>
            <person name="Larimer F."/>
            <person name="Land M."/>
            <person name="Hauser L."/>
            <person name="Kyrpides N."/>
            <person name="Ivanova N."/>
            <person name="Emerson D."/>
            <person name="Woyke T."/>
        </authorList>
    </citation>
    <scope>NUCLEOTIDE SEQUENCE [LARGE SCALE GENOMIC DNA]</scope>
    <source>
        <strain evidence="3 4">ES-1</strain>
    </source>
</reference>
<evidence type="ECO:0000259" key="1">
    <source>
        <dbReference type="Pfam" id="PF06527"/>
    </source>
</evidence>